<feature type="repeat" description="RCC1" evidence="1">
    <location>
        <begin position="3"/>
        <end position="57"/>
    </location>
</feature>
<dbReference type="PANTHER" id="PTHR45982:SF1">
    <property type="entry name" value="REGULATOR OF CHROMOSOME CONDENSATION"/>
    <property type="match status" value="1"/>
</dbReference>
<dbReference type="InterPro" id="IPR000408">
    <property type="entry name" value="Reg_chr_condens"/>
</dbReference>
<comment type="caution">
    <text evidence="2">The sequence shown here is derived from an EMBL/GenBank/DDBJ whole genome shotgun (WGS) entry which is preliminary data.</text>
</comment>
<dbReference type="Proteomes" id="UP000758155">
    <property type="component" value="Unassembled WGS sequence"/>
</dbReference>
<proteinExistence type="predicted"/>
<keyword evidence="3" id="KW-1185">Reference proteome</keyword>
<dbReference type="PRINTS" id="PR00633">
    <property type="entry name" value="RCCNDNSATION"/>
</dbReference>
<dbReference type="PANTHER" id="PTHR45982">
    <property type="entry name" value="REGULATOR OF CHROMOSOME CONDENSATION"/>
    <property type="match status" value="1"/>
</dbReference>
<dbReference type="Pfam" id="PF00415">
    <property type="entry name" value="RCC1"/>
    <property type="match status" value="2"/>
</dbReference>
<name>A0A9P5C288_9PLEO</name>
<dbReference type="Pfam" id="PF13540">
    <property type="entry name" value="RCC1_2"/>
    <property type="match status" value="1"/>
</dbReference>
<evidence type="ECO:0000313" key="2">
    <source>
        <dbReference type="EMBL" id="KAF3042440.1"/>
    </source>
</evidence>
<feature type="repeat" description="RCC1" evidence="1">
    <location>
        <begin position="262"/>
        <end position="299"/>
    </location>
</feature>
<dbReference type="SUPFAM" id="SSF50985">
    <property type="entry name" value="RCC1/BLIP-II"/>
    <property type="match status" value="1"/>
</dbReference>
<dbReference type="Gene3D" id="2.130.10.30">
    <property type="entry name" value="Regulator of chromosome condensation 1/beta-lactamase-inhibitor protein II"/>
    <property type="match status" value="2"/>
</dbReference>
<dbReference type="OrthoDB" id="5370059at2759"/>
<gene>
    <name evidence="2" type="ORF">E8E12_009351</name>
</gene>
<evidence type="ECO:0000313" key="3">
    <source>
        <dbReference type="Proteomes" id="UP000758155"/>
    </source>
</evidence>
<dbReference type="AlphaFoldDB" id="A0A9P5C288"/>
<protein>
    <submittedName>
        <fullName evidence="2">Uncharacterized protein</fullName>
    </submittedName>
</protein>
<sequence length="364" mass="39656">MPHDLYVFGSNGEGQLGEGVPVADIVSKPTKLPRIPFFRDIKNIKCGDNHTLILFADNSVSGTGQNNVGQMLPDREGPPRLTQFEKLHNNVSFCAAACESSAIINCSMVAQSAVLTKGRGQWGELGRGDECDMSKYKHFEPPHLESNLPGMTVDFAAGVWHYAAVQDDGSVYGWGKARLGQLGQALSGKVKVPTKIDDIPFKPLRVVCGKDFTYLVGDAATGEHKVSGQDKFNIISAMPPDVKGYKDIGATWHAIFVLFEDGRLTAWGKENQWKLLPPDLPLIESIAVGTDHILALTKEGKLISWGWAKHGNCGDLSNLQQEVINNMISGFWNEIDIPGKITKIAAGYCTSFVITEVEDELSLS</sequence>
<accession>A0A9P5C288</accession>
<dbReference type="InterPro" id="IPR051553">
    <property type="entry name" value="Ran_GTPase-activating"/>
</dbReference>
<dbReference type="InterPro" id="IPR009091">
    <property type="entry name" value="RCC1/BLIP-II"/>
</dbReference>
<feature type="repeat" description="RCC1" evidence="1">
    <location>
        <begin position="112"/>
        <end position="168"/>
    </location>
</feature>
<reference evidence="2" key="1">
    <citation type="submission" date="2019-04" db="EMBL/GenBank/DDBJ databases">
        <title>Sequencing of skin fungus with MAO and IRED activity.</title>
        <authorList>
            <person name="Marsaioli A.J."/>
            <person name="Bonatto J.M.C."/>
            <person name="Reis Junior O."/>
        </authorList>
    </citation>
    <scope>NUCLEOTIDE SEQUENCE</scope>
    <source>
        <strain evidence="2">28M1</strain>
    </source>
</reference>
<feature type="repeat" description="RCC1" evidence="1">
    <location>
        <begin position="169"/>
        <end position="219"/>
    </location>
</feature>
<dbReference type="EMBL" id="SWKV01000016">
    <property type="protein sequence ID" value="KAF3042440.1"/>
    <property type="molecule type" value="Genomic_DNA"/>
</dbReference>
<organism evidence="2 3">
    <name type="scientific">Didymella heteroderae</name>
    <dbReference type="NCBI Taxonomy" id="1769908"/>
    <lineage>
        <taxon>Eukaryota</taxon>
        <taxon>Fungi</taxon>
        <taxon>Dikarya</taxon>
        <taxon>Ascomycota</taxon>
        <taxon>Pezizomycotina</taxon>
        <taxon>Dothideomycetes</taxon>
        <taxon>Pleosporomycetidae</taxon>
        <taxon>Pleosporales</taxon>
        <taxon>Pleosporineae</taxon>
        <taxon>Didymellaceae</taxon>
        <taxon>Didymella</taxon>
    </lineage>
</organism>
<evidence type="ECO:0000256" key="1">
    <source>
        <dbReference type="PROSITE-ProRule" id="PRU00235"/>
    </source>
</evidence>
<dbReference type="PROSITE" id="PS50012">
    <property type="entry name" value="RCC1_3"/>
    <property type="match status" value="4"/>
</dbReference>